<sequence length="255" mass="27722">MANKKETALKAQENNVLSGYNQLASVNMAEMMAEELDGLDAGFERIKIPSAGSTVFEVPGENPGEPDTVKEFSAVILYHHPLYAYYKDKYTGGSNPPDCGSFDGITGEGDPGGSCAKCPYNQFGSGENGSKACKNRRRIYVLHEGEIFPLILSLPTGSLKEFSRYIKRLLSKGKKSNSVVTRFSLKKATNSSGITYSQAQFAVDRDLTADEYALISKLSEQVKAFSTRVGHDTEPAGEEVINVDPESGEITEPLK</sequence>
<keyword evidence="3" id="KW-1185">Reference proteome</keyword>
<dbReference type="EMBL" id="JBHSNQ010000193">
    <property type="protein sequence ID" value="MFC5543308.1"/>
    <property type="molecule type" value="Genomic_DNA"/>
</dbReference>
<gene>
    <name evidence="2" type="ORF">ACFPOH_16480</name>
</gene>
<reference evidence="3" key="1">
    <citation type="journal article" date="2019" name="Int. J. Syst. Evol. Microbiol.">
        <title>The Global Catalogue of Microorganisms (GCM) 10K type strain sequencing project: providing services to taxonomists for standard genome sequencing and annotation.</title>
        <authorList>
            <consortium name="The Broad Institute Genomics Platform"/>
            <consortium name="The Broad Institute Genome Sequencing Center for Infectious Disease"/>
            <person name="Wu L."/>
            <person name="Ma J."/>
        </authorList>
    </citation>
    <scope>NUCLEOTIDE SEQUENCE [LARGE SCALE GENOMIC DNA]</scope>
    <source>
        <strain evidence="3">CCUG 56331</strain>
    </source>
</reference>
<organism evidence="2 3">
    <name type="scientific">Ureibacillus suwonensis</name>
    <dbReference type="NCBI Taxonomy" id="313007"/>
    <lineage>
        <taxon>Bacteria</taxon>
        <taxon>Bacillati</taxon>
        <taxon>Bacillota</taxon>
        <taxon>Bacilli</taxon>
        <taxon>Bacillales</taxon>
        <taxon>Caryophanaceae</taxon>
        <taxon>Ureibacillus</taxon>
    </lineage>
</organism>
<evidence type="ECO:0000313" key="2">
    <source>
        <dbReference type="EMBL" id="MFC5543308.1"/>
    </source>
</evidence>
<evidence type="ECO:0000256" key="1">
    <source>
        <dbReference type="SAM" id="MobiDB-lite"/>
    </source>
</evidence>
<evidence type="ECO:0000313" key="3">
    <source>
        <dbReference type="Proteomes" id="UP001595978"/>
    </source>
</evidence>
<dbReference type="Proteomes" id="UP001595978">
    <property type="component" value="Unassembled WGS sequence"/>
</dbReference>
<name>A0ABW0RHA6_9BACL</name>
<proteinExistence type="predicted"/>
<accession>A0ABW0RHA6</accession>
<dbReference type="RefSeq" id="WP_390310679.1">
    <property type="nucleotide sequence ID" value="NZ_JBHSNQ010000193.1"/>
</dbReference>
<comment type="caution">
    <text evidence="2">The sequence shown here is derived from an EMBL/GenBank/DDBJ whole genome shotgun (WGS) entry which is preliminary data.</text>
</comment>
<protein>
    <submittedName>
        <fullName evidence="2">Uncharacterized protein</fullName>
    </submittedName>
</protein>
<feature type="region of interest" description="Disordered" evidence="1">
    <location>
        <begin position="234"/>
        <end position="255"/>
    </location>
</feature>